<dbReference type="Pfam" id="PF14291">
    <property type="entry name" value="DUF4371"/>
    <property type="match status" value="1"/>
</dbReference>
<sequence length="546" mass="63708">MCKQIWEYDANEWDEIRRAYIKLGPYQPKLDEYMKTKFGRHYHKFKPSWFAIEEFSPWLEYSPSKDVVFCLPCFLFDKPTGNSGSHVFTKDGFQNWKKVNDGNNYSFLNHMGKEPNSFHRAFEQAKTDLMNYSNSINRGNFLEILDLVVSYNEYVAEATEKAPKNASYKSPKIQKEILYVFSNKVKKAIREEIGDAKFCLIVDEARDESMKEQMAIVIRFVDKDDIRGQGYDGASNMRGEWNGLKALVSNDCPYAYYIHCFAHRLQLALVTASKEVILVQSFFNRLSFIVNVVGASCKRTEQLKKAYADQIAYFVEIDILNAMNFVLSIKALIQKFRDEEWDNLLTTVKSFCEARDIDVPDMNARYVERGDSILQELNHRFSKHAVELLNLSSALDPKEASESFRSIDILLLVSKFYLKDFTNQKMTLLKAEVDHYEHNVVQHLDFKKLSSISELCQWLVKTQKSFFYPYIYRLITLVLTLPVSTTTTERAFSAMNIIKNRLRNKMEDDFLMDSMILYIENEIAAKFGTKSIIDDFRDLKEQRVPF</sequence>
<dbReference type="Pfam" id="PF05699">
    <property type="entry name" value="Dimer_Tnp_hAT"/>
    <property type="match status" value="1"/>
</dbReference>
<feature type="domain" description="TTF-type" evidence="1">
    <location>
        <begin position="41"/>
        <end position="142"/>
    </location>
</feature>
<evidence type="ECO:0000313" key="2">
    <source>
        <dbReference type="EMBL" id="KAK4578067.1"/>
    </source>
</evidence>
<dbReference type="EMBL" id="JAXUIC010000008">
    <property type="protein sequence ID" value="KAK4578067.1"/>
    <property type="molecule type" value="Genomic_DNA"/>
</dbReference>
<dbReference type="InterPro" id="IPR025398">
    <property type="entry name" value="DUF4371"/>
</dbReference>
<name>A0AAN7ERC8_QUERU</name>
<evidence type="ECO:0000259" key="1">
    <source>
        <dbReference type="SMART" id="SM00597"/>
    </source>
</evidence>
<dbReference type="AlphaFoldDB" id="A0AAN7ERC8"/>
<comment type="caution">
    <text evidence="2">The sequence shown here is derived from an EMBL/GenBank/DDBJ whole genome shotgun (WGS) entry which is preliminary data.</text>
</comment>
<evidence type="ECO:0000313" key="3">
    <source>
        <dbReference type="Proteomes" id="UP001324115"/>
    </source>
</evidence>
<dbReference type="InterPro" id="IPR055298">
    <property type="entry name" value="AtLOH3-like"/>
</dbReference>
<gene>
    <name evidence="2" type="ORF">RGQ29_028268</name>
</gene>
<dbReference type="SUPFAM" id="SSF53098">
    <property type="entry name" value="Ribonuclease H-like"/>
    <property type="match status" value="1"/>
</dbReference>
<dbReference type="GO" id="GO:0046983">
    <property type="term" value="F:protein dimerization activity"/>
    <property type="evidence" value="ECO:0007669"/>
    <property type="project" value="InterPro"/>
</dbReference>
<keyword evidence="3" id="KW-1185">Reference proteome</keyword>
<dbReference type="InterPro" id="IPR012337">
    <property type="entry name" value="RNaseH-like_sf"/>
</dbReference>
<protein>
    <recommendedName>
        <fullName evidence="1">TTF-type domain-containing protein</fullName>
    </recommendedName>
</protein>
<dbReference type="PANTHER" id="PTHR11697:SF231">
    <property type="entry name" value="TTF-TYPE DOMAIN-CONTAINING PROTEIN"/>
    <property type="match status" value="1"/>
</dbReference>
<dbReference type="Proteomes" id="UP001324115">
    <property type="component" value="Unassembled WGS sequence"/>
</dbReference>
<proteinExistence type="predicted"/>
<accession>A0AAN7ERC8</accession>
<dbReference type="InterPro" id="IPR008906">
    <property type="entry name" value="HATC_C_dom"/>
</dbReference>
<dbReference type="SMART" id="SM00597">
    <property type="entry name" value="ZnF_TTF"/>
    <property type="match status" value="1"/>
</dbReference>
<dbReference type="PANTHER" id="PTHR11697">
    <property type="entry name" value="GENERAL TRANSCRIPTION FACTOR 2-RELATED ZINC FINGER PROTEIN"/>
    <property type="match status" value="1"/>
</dbReference>
<dbReference type="InterPro" id="IPR006580">
    <property type="entry name" value="Znf_TTF"/>
</dbReference>
<reference evidence="2 3" key="1">
    <citation type="journal article" date="2023" name="G3 (Bethesda)">
        <title>A haplotype-resolved chromosome-scale genome for Quercus rubra L. provides insights into the genetics of adaptive traits for red oak species.</title>
        <authorList>
            <person name="Kapoor B."/>
            <person name="Jenkins J."/>
            <person name="Schmutz J."/>
            <person name="Zhebentyayeva T."/>
            <person name="Kuelheim C."/>
            <person name="Coggeshall M."/>
            <person name="Heim C."/>
            <person name="Lasky J.R."/>
            <person name="Leites L."/>
            <person name="Islam-Faridi N."/>
            <person name="Romero-Severson J."/>
            <person name="DeLeo V.L."/>
            <person name="Lucas S.M."/>
            <person name="Lazic D."/>
            <person name="Gailing O."/>
            <person name="Carlson J."/>
            <person name="Staton M."/>
        </authorList>
    </citation>
    <scope>NUCLEOTIDE SEQUENCE [LARGE SCALE GENOMIC DNA]</scope>
    <source>
        <strain evidence="2">Pseudo-F2</strain>
    </source>
</reference>
<organism evidence="2 3">
    <name type="scientific">Quercus rubra</name>
    <name type="common">Northern red oak</name>
    <name type="synonym">Quercus borealis</name>
    <dbReference type="NCBI Taxonomy" id="3512"/>
    <lineage>
        <taxon>Eukaryota</taxon>
        <taxon>Viridiplantae</taxon>
        <taxon>Streptophyta</taxon>
        <taxon>Embryophyta</taxon>
        <taxon>Tracheophyta</taxon>
        <taxon>Spermatophyta</taxon>
        <taxon>Magnoliopsida</taxon>
        <taxon>eudicotyledons</taxon>
        <taxon>Gunneridae</taxon>
        <taxon>Pentapetalae</taxon>
        <taxon>rosids</taxon>
        <taxon>fabids</taxon>
        <taxon>Fagales</taxon>
        <taxon>Fagaceae</taxon>
        <taxon>Quercus</taxon>
    </lineage>
</organism>